<feature type="region of interest" description="Disordered" evidence="1">
    <location>
        <begin position="218"/>
        <end position="252"/>
    </location>
</feature>
<evidence type="ECO:0000313" key="4">
    <source>
        <dbReference type="Proteomes" id="UP001177744"/>
    </source>
</evidence>
<dbReference type="Pfam" id="PF17490">
    <property type="entry name" value="Tnp_22_dsRBD"/>
    <property type="match status" value="1"/>
</dbReference>
<dbReference type="EMBL" id="JAULJE010000001">
    <property type="protein sequence ID" value="KAK1346866.1"/>
    <property type="molecule type" value="Genomic_DNA"/>
</dbReference>
<feature type="compositionally biased region" description="Basic residues" evidence="1">
    <location>
        <begin position="370"/>
        <end position="383"/>
    </location>
</feature>
<feature type="region of interest" description="Disordered" evidence="1">
    <location>
        <begin position="349"/>
        <end position="394"/>
    </location>
</feature>
<reference evidence="3" key="1">
    <citation type="submission" date="2023-06" db="EMBL/GenBank/DDBJ databases">
        <title>Reference genome for the Northern bat (Eptesicus nilssonii), a most northern bat species.</title>
        <authorList>
            <person name="Laine V.N."/>
            <person name="Pulliainen A.T."/>
            <person name="Lilley T.M."/>
        </authorList>
    </citation>
    <scope>NUCLEOTIDE SEQUENCE</scope>
    <source>
        <strain evidence="3">BLF_Eptnil</strain>
        <tissue evidence="3">Kidney</tissue>
    </source>
</reference>
<accession>A0AA40ICS4</accession>
<dbReference type="Proteomes" id="UP001177744">
    <property type="component" value="Unassembled WGS sequence"/>
</dbReference>
<proteinExistence type="predicted"/>
<gene>
    <name evidence="3" type="ORF">QTO34_000726</name>
</gene>
<evidence type="ECO:0000313" key="3">
    <source>
        <dbReference type="EMBL" id="KAK1346866.1"/>
    </source>
</evidence>
<dbReference type="Gene3D" id="3.30.250.20">
    <property type="entry name" value="L1 transposable element, C-terminal domain"/>
    <property type="match status" value="1"/>
</dbReference>
<dbReference type="AlphaFoldDB" id="A0AA40ICS4"/>
<comment type="caution">
    <text evidence="3">The sequence shown here is derived from an EMBL/GenBank/DDBJ whole genome shotgun (WGS) entry which is preliminary data.</text>
</comment>
<organism evidence="3 4">
    <name type="scientific">Cnephaeus nilssonii</name>
    <name type="common">Northern bat</name>
    <name type="synonym">Eptesicus nilssonii</name>
    <dbReference type="NCBI Taxonomy" id="3371016"/>
    <lineage>
        <taxon>Eukaryota</taxon>
        <taxon>Metazoa</taxon>
        <taxon>Chordata</taxon>
        <taxon>Craniata</taxon>
        <taxon>Vertebrata</taxon>
        <taxon>Euteleostomi</taxon>
        <taxon>Mammalia</taxon>
        <taxon>Eutheria</taxon>
        <taxon>Laurasiatheria</taxon>
        <taxon>Chiroptera</taxon>
        <taxon>Yangochiroptera</taxon>
        <taxon>Vespertilionidae</taxon>
        <taxon>Cnephaeus</taxon>
    </lineage>
</organism>
<protein>
    <recommendedName>
        <fullName evidence="2">L1 transposable element dsRBD-like domain-containing protein</fullName>
    </recommendedName>
</protein>
<evidence type="ECO:0000256" key="1">
    <source>
        <dbReference type="SAM" id="MobiDB-lite"/>
    </source>
</evidence>
<keyword evidence="4" id="KW-1185">Reference proteome</keyword>
<feature type="region of interest" description="Disordered" evidence="1">
    <location>
        <begin position="568"/>
        <end position="603"/>
    </location>
</feature>
<feature type="domain" description="L1 transposable element dsRBD-like" evidence="2">
    <location>
        <begin position="531"/>
        <end position="565"/>
    </location>
</feature>
<evidence type="ECO:0000259" key="2">
    <source>
        <dbReference type="Pfam" id="PF17490"/>
    </source>
</evidence>
<feature type="compositionally biased region" description="Acidic residues" evidence="1">
    <location>
        <begin position="569"/>
        <end position="584"/>
    </location>
</feature>
<dbReference type="InterPro" id="IPR035300">
    <property type="entry name" value="L1_dsRBD"/>
</dbReference>
<dbReference type="InterPro" id="IPR042566">
    <property type="entry name" value="L1_C"/>
</dbReference>
<name>A0AA40ICS4_CNENI</name>
<sequence>MPDVQLNPARWALVLSIQASPSHTMAFHKKLSSAPRIRASLPLVSHRRLGQLQPQVLTPGTTGWAASPSPGPQPAVGTDARDCRVDGFSVYQAVASLRHWHLDMGQADVRLLQLAAAWDHGAGGFFVSRAAASLRRWHPDVGQADVRLLQLAAAWDHGAGGFLVSLAAASLRHWRLTSLTPTGPEWLGGGAAAIFVRSRPLRGSHPLRLSTAGETPQRPWIIKSGGASSGLSQRATETRQRMESSDEEDMEKHRIHLRPVALRTRCTSCPVKSGLTGPPLWGAFSPRPSVRVPMDSKGRSLRGEEVEVPPGLLGYMMAQSPPLTSPASPIAPNCPTLLTCLPPTALPSRPSCDDMGSNWQADRGQDNSKHTPHRPPPPHHYRQRPPFAGGNQQANRGTVLAGEWPAPHPIAQPPLLVASLCGRLPAPAPALAARERDKPHTLRSQVPMAVPAPAAWEKDKTHAPRSQAPAAVPVPAARERDKPHALWAQTPVAATQAKPPTHGPLRMRQAQGKLAQVLGVCGRPEGGKLGSRLSFRIEGPLKSFTDKKKLKELITTKPVLHEMLKGILEEEQEEEEEEEDNDDDDKIKTEKHQALPPAQQGLAGDLRLRPTFWWGLTGDLRL</sequence>